<dbReference type="InterPro" id="IPR006103">
    <property type="entry name" value="Glyco_hydro_2_cat"/>
</dbReference>
<keyword evidence="3" id="KW-0326">Glycosidase</keyword>
<dbReference type="Pfam" id="PF02836">
    <property type="entry name" value="Glyco_hydro_2_C"/>
    <property type="match status" value="1"/>
</dbReference>
<dbReference type="PANTHER" id="PTHR42732:SF1">
    <property type="entry name" value="BETA-MANNOSIDASE"/>
    <property type="match status" value="1"/>
</dbReference>
<dbReference type="InterPro" id="IPR017853">
    <property type="entry name" value="GH"/>
</dbReference>
<dbReference type="InterPro" id="IPR040605">
    <property type="entry name" value="Glyco_hydro2_dom5"/>
</dbReference>
<gene>
    <name evidence="6" type="ORF">S03H2_12945</name>
</gene>
<dbReference type="PROSITE" id="PS00608">
    <property type="entry name" value="GLYCOSYL_HYDROL_F2_2"/>
    <property type="match status" value="1"/>
</dbReference>
<feature type="domain" description="Glycoside hydrolase family 2 catalytic" evidence="4">
    <location>
        <begin position="1"/>
        <end position="215"/>
    </location>
</feature>
<feature type="domain" description="Glycoside hydrolase family 2" evidence="5">
    <location>
        <begin position="324"/>
        <end position="374"/>
    </location>
</feature>
<evidence type="ECO:0000313" key="6">
    <source>
        <dbReference type="EMBL" id="GAH33928.1"/>
    </source>
</evidence>
<evidence type="ECO:0000259" key="5">
    <source>
        <dbReference type="Pfam" id="PF18565"/>
    </source>
</evidence>
<dbReference type="Pfam" id="PF18565">
    <property type="entry name" value="Glyco_hydro2_C5"/>
    <property type="match status" value="1"/>
</dbReference>
<dbReference type="Gene3D" id="2.60.40.10">
    <property type="entry name" value="Immunoglobulins"/>
    <property type="match status" value="2"/>
</dbReference>
<dbReference type="InterPro" id="IPR051913">
    <property type="entry name" value="GH2_Domain-Containing"/>
</dbReference>
<dbReference type="Gene3D" id="3.20.20.80">
    <property type="entry name" value="Glycosidases"/>
    <property type="match status" value="1"/>
</dbReference>
<sequence>RSSHYPANPSFLTRCDEIGLLVLEEIPGWQYIGDEEWKNLAKKNVEEMIVRDRNHASIFLWGVRINESKDDHGFYLDTNRIAHSLDSSRKTCGVRNFRESEFLEDVFTYNDFEHNLEGKLEFPHNIPYMITEYMGHMYPTKSYDSVERIIKHAVYHAKIQNCQYGMHNLAGASGWCAFDYNTHTYFGSGDRICYHGVCDIFRLPKFAAYFYKSQIDPKIEKVIFIARYLTPSFNEDYRDEVIVFSNCDEIDLYVGEKYINSAKPDRINYSNLPHPPFIFKNCSWWEWGAKWGADNITSLKAIGKINGKEVVQHEIYPFGRPNKLVLKPDYTELIADGADCVRVVIELQDKNSQILHLSNHPVFFEMAGPGKLIGENPFSLEAGKGAIVLVSKKKSVPV</sequence>
<feature type="non-terminal residue" evidence="6">
    <location>
        <position position="1"/>
    </location>
</feature>
<evidence type="ECO:0000259" key="4">
    <source>
        <dbReference type="Pfam" id="PF02836"/>
    </source>
</evidence>
<evidence type="ECO:0000256" key="2">
    <source>
        <dbReference type="ARBA" id="ARBA00022801"/>
    </source>
</evidence>
<protein>
    <recommendedName>
        <fullName evidence="7">Glycoside hydrolase family 2 catalytic domain-containing protein</fullName>
    </recommendedName>
</protein>
<dbReference type="InterPro" id="IPR013783">
    <property type="entry name" value="Ig-like_fold"/>
</dbReference>
<evidence type="ECO:0008006" key="7">
    <source>
        <dbReference type="Google" id="ProtNLM"/>
    </source>
</evidence>
<dbReference type="GO" id="GO:0005975">
    <property type="term" value="P:carbohydrate metabolic process"/>
    <property type="evidence" value="ECO:0007669"/>
    <property type="project" value="InterPro"/>
</dbReference>
<dbReference type="InterPro" id="IPR023232">
    <property type="entry name" value="Glyco_hydro_2_AS"/>
</dbReference>
<evidence type="ECO:0000256" key="1">
    <source>
        <dbReference type="ARBA" id="ARBA00007401"/>
    </source>
</evidence>
<comment type="caution">
    <text evidence="6">The sequence shown here is derived from an EMBL/GenBank/DDBJ whole genome shotgun (WGS) entry which is preliminary data.</text>
</comment>
<evidence type="ECO:0000256" key="3">
    <source>
        <dbReference type="ARBA" id="ARBA00023295"/>
    </source>
</evidence>
<dbReference type="SUPFAM" id="SSF51445">
    <property type="entry name" value="(Trans)glycosidases"/>
    <property type="match status" value="1"/>
</dbReference>
<dbReference type="EMBL" id="BARU01006579">
    <property type="protein sequence ID" value="GAH33928.1"/>
    <property type="molecule type" value="Genomic_DNA"/>
</dbReference>
<reference evidence="6" key="1">
    <citation type="journal article" date="2014" name="Front. Microbiol.">
        <title>High frequency of phylogenetically diverse reductive dehalogenase-homologous genes in deep subseafloor sedimentary metagenomes.</title>
        <authorList>
            <person name="Kawai M."/>
            <person name="Futagami T."/>
            <person name="Toyoda A."/>
            <person name="Takaki Y."/>
            <person name="Nishi S."/>
            <person name="Hori S."/>
            <person name="Arai W."/>
            <person name="Tsubouchi T."/>
            <person name="Morono Y."/>
            <person name="Uchiyama I."/>
            <person name="Ito T."/>
            <person name="Fujiyama A."/>
            <person name="Inagaki F."/>
            <person name="Takami H."/>
        </authorList>
    </citation>
    <scope>NUCLEOTIDE SEQUENCE</scope>
    <source>
        <strain evidence="6">Expedition CK06-06</strain>
    </source>
</reference>
<dbReference type="GO" id="GO:0004553">
    <property type="term" value="F:hydrolase activity, hydrolyzing O-glycosyl compounds"/>
    <property type="evidence" value="ECO:0007669"/>
    <property type="project" value="InterPro"/>
</dbReference>
<comment type="similarity">
    <text evidence="1">Belongs to the glycosyl hydrolase 2 family.</text>
</comment>
<dbReference type="PANTHER" id="PTHR42732">
    <property type="entry name" value="BETA-GALACTOSIDASE"/>
    <property type="match status" value="1"/>
</dbReference>
<name>X1GLQ0_9ZZZZ</name>
<keyword evidence="2" id="KW-0378">Hydrolase</keyword>
<accession>X1GLQ0</accession>
<dbReference type="AlphaFoldDB" id="X1GLQ0"/>
<organism evidence="6">
    <name type="scientific">marine sediment metagenome</name>
    <dbReference type="NCBI Taxonomy" id="412755"/>
    <lineage>
        <taxon>unclassified sequences</taxon>
        <taxon>metagenomes</taxon>
        <taxon>ecological metagenomes</taxon>
    </lineage>
</organism>
<proteinExistence type="inferred from homology"/>